<dbReference type="Proteomes" id="UP000650524">
    <property type="component" value="Unassembled WGS sequence"/>
</dbReference>
<feature type="domain" description="LPS-assembly protein LptD central" evidence="1">
    <location>
        <begin position="280"/>
        <end position="432"/>
    </location>
</feature>
<dbReference type="PANTHER" id="PTHR30189:SF1">
    <property type="entry name" value="LPS-ASSEMBLY PROTEIN LPTD"/>
    <property type="match status" value="1"/>
</dbReference>
<evidence type="ECO:0000313" key="2">
    <source>
        <dbReference type="EMBL" id="MBC8175810.1"/>
    </source>
</evidence>
<accession>A0A8J6MWK2</accession>
<proteinExistence type="predicted"/>
<gene>
    <name evidence="2" type="ORF">H8E19_00285</name>
</gene>
<dbReference type="Pfam" id="PF19838">
    <property type="entry name" value="LptD_2"/>
    <property type="match status" value="2"/>
</dbReference>
<dbReference type="PANTHER" id="PTHR30189">
    <property type="entry name" value="LPS-ASSEMBLY PROTEIN"/>
    <property type="match status" value="1"/>
</dbReference>
<evidence type="ECO:0000313" key="3">
    <source>
        <dbReference type="Proteomes" id="UP000650524"/>
    </source>
</evidence>
<dbReference type="InterPro" id="IPR050218">
    <property type="entry name" value="LptD"/>
</dbReference>
<dbReference type="EMBL" id="JACNJD010000021">
    <property type="protein sequence ID" value="MBC8175810.1"/>
    <property type="molecule type" value="Genomic_DNA"/>
</dbReference>
<dbReference type="InterPro" id="IPR045659">
    <property type="entry name" value="LptD_2"/>
</dbReference>
<name>A0A8J6MWK2_9DELT</name>
<protein>
    <submittedName>
        <fullName evidence="2">LPS-assembly protein LptD</fullName>
    </submittedName>
</protein>
<reference evidence="2 3" key="1">
    <citation type="submission" date="2020-08" db="EMBL/GenBank/DDBJ databases">
        <title>Bridging the membrane lipid divide: bacteria of the FCB group superphylum have the potential to synthesize archaeal ether lipids.</title>
        <authorList>
            <person name="Villanueva L."/>
            <person name="Von Meijenfeldt F.A.B."/>
            <person name="Westbye A.B."/>
            <person name="Yadav S."/>
            <person name="Hopmans E.C."/>
            <person name="Dutilh B.E."/>
            <person name="Sinninghe Damste J.S."/>
        </authorList>
    </citation>
    <scope>NUCLEOTIDE SEQUENCE [LARGE SCALE GENOMIC DNA]</scope>
    <source>
        <strain evidence="2">NIOZ-UU27</strain>
    </source>
</reference>
<feature type="domain" description="LPS-assembly protein LptD central" evidence="1">
    <location>
        <begin position="17"/>
        <end position="116"/>
    </location>
</feature>
<dbReference type="GO" id="GO:1990351">
    <property type="term" value="C:transporter complex"/>
    <property type="evidence" value="ECO:0007669"/>
    <property type="project" value="TreeGrafter"/>
</dbReference>
<sequence length="581" mass="66376">MKVTIEGYGTIKNSAFRVRGLPIIYIPYMIFPAKSKRQTGLLPPRVGYSTLNGGDFEIPFFWAISDQTDATLYSRYMSKRGYMQGAEFRYVSGENSKGVMEFDILSDKEKTKNMTDQDALEITPFNRTNSTRYWARGRLDQDLPFGVVAHVDGDFVSDQDYLREFEEKLFGFATRTNLADESRRPLQEKRSPTRRSALRLGLDGESYSLQGITSYWQPVGNPADNKTTEQPLGGLSFTLLPEQLMELPIFFNLESDYDYVWSDEANKGHSLSISPEVNFPFWLGPYVEFEPSFSYSYNTIRYDDNEGNSEHQYQSVYEAGARLATNAERVYDIQWFNAKKLRHKISPVLDYTFKGYRTNADETPWFSPVDRGDFETPWFDSNPQEANENKGRNRISFSLENFLDARFEDKKGRVSYGQLVNFKLIQGYDIASARDDDENKPLTPLRTLLIVTPFPALNLRGSAGWDHYAHKFSQSTLSGNLSVKRSGGRKDTYEINYQYYQGSTTGQTNVNFQTNINLIYGLSVGGWLQRDMEKNQNISTAGWVGFQRQCWGLKLGASRESGDTNIMVVLRLIGLGDTGSW</sequence>
<comment type="caution">
    <text evidence="2">The sequence shown here is derived from an EMBL/GenBank/DDBJ whole genome shotgun (WGS) entry which is preliminary data.</text>
</comment>
<dbReference type="GO" id="GO:0009279">
    <property type="term" value="C:cell outer membrane"/>
    <property type="evidence" value="ECO:0007669"/>
    <property type="project" value="TreeGrafter"/>
</dbReference>
<organism evidence="2 3">
    <name type="scientific">Candidatus Desulfacyla euxinica</name>
    <dbReference type="NCBI Taxonomy" id="2841693"/>
    <lineage>
        <taxon>Bacteria</taxon>
        <taxon>Deltaproteobacteria</taxon>
        <taxon>Candidatus Desulfacyla</taxon>
    </lineage>
</organism>
<evidence type="ECO:0000259" key="1">
    <source>
        <dbReference type="Pfam" id="PF19838"/>
    </source>
</evidence>
<dbReference type="AlphaFoldDB" id="A0A8J6MWK2"/>